<keyword evidence="2 6" id="KW-0812">Transmembrane</keyword>
<keyword evidence="4 6" id="KW-0472">Membrane</keyword>
<evidence type="ECO:0000259" key="8">
    <source>
        <dbReference type="Pfam" id="PF07738"/>
    </source>
</evidence>
<proteinExistence type="predicted"/>
<dbReference type="AlphaFoldDB" id="A0AAF0F6W6"/>
<evidence type="ECO:0000256" key="6">
    <source>
        <dbReference type="SAM" id="Phobius"/>
    </source>
</evidence>
<feature type="domain" description="SUN" evidence="8">
    <location>
        <begin position="324"/>
        <end position="453"/>
    </location>
</feature>
<dbReference type="PANTHER" id="PTHR12953:SF0">
    <property type="entry name" value="SUN DOMAIN-CONTAINING OSSIFICATION FACTOR"/>
    <property type="match status" value="1"/>
</dbReference>
<feature type="region of interest" description="Disordered" evidence="5">
    <location>
        <begin position="156"/>
        <end position="193"/>
    </location>
</feature>
<evidence type="ECO:0000256" key="7">
    <source>
        <dbReference type="SAM" id="SignalP"/>
    </source>
</evidence>
<dbReference type="GO" id="GO:0016020">
    <property type="term" value="C:membrane"/>
    <property type="evidence" value="ECO:0007669"/>
    <property type="project" value="InterPro"/>
</dbReference>
<dbReference type="EMBL" id="CP118378">
    <property type="protein sequence ID" value="WFD44271.1"/>
    <property type="molecule type" value="Genomic_DNA"/>
</dbReference>
<dbReference type="InterPro" id="IPR012919">
    <property type="entry name" value="SUN_dom"/>
</dbReference>
<feature type="region of interest" description="Disordered" evidence="5">
    <location>
        <begin position="533"/>
        <end position="600"/>
    </location>
</feature>
<dbReference type="InterPro" id="IPR045120">
    <property type="entry name" value="Suco/Slp1-like"/>
</dbReference>
<feature type="region of interest" description="Disordered" evidence="5">
    <location>
        <begin position="458"/>
        <end position="489"/>
    </location>
</feature>
<evidence type="ECO:0000313" key="9">
    <source>
        <dbReference type="EMBL" id="WFD44271.1"/>
    </source>
</evidence>
<keyword evidence="7" id="KW-0732">Signal</keyword>
<keyword evidence="3 6" id="KW-1133">Transmembrane helix</keyword>
<accession>A0AAF0F6W6</accession>
<dbReference type="GO" id="GO:0005737">
    <property type="term" value="C:cytoplasm"/>
    <property type="evidence" value="ECO:0007669"/>
    <property type="project" value="TreeGrafter"/>
</dbReference>
<feature type="region of interest" description="Disordered" evidence="5">
    <location>
        <begin position="727"/>
        <end position="746"/>
    </location>
</feature>
<evidence type="ECO:0000256" key="3">
    <source>
        <dbReference type="ARBA" id="ARBA00022989"/>
    </source>
</evidence>
<feature type="region of interest" description="Disordered" evidence="5">
    <location>
        <begin position="244"/>
        <end position="275"/>
    </location>
</feature>
<evidence type="ECO:0000256" key="5">
    <source>
        <dbReference type="SAM" id="MobiDB-lite"/>
    </source>
</evidence>
<feature type="compositionally biased region" description="Low complexity" evidence="5">
    <location>
        <begin position="570"/>
        <end position="584"/>
    </location>
</feature>
<comment type="subcellular location">
    <subcellularLocation>
        <location evidence="1">Endomembrane system</location>
    </subcellularLocation>
</comment>
<feature type="compositionally biased region" description="Low complexity" evidence="5">
    <location>
        <begin position="543"/>
        <end position="558"/>
    </location>
</feature>
<feature type="transmembrane region" description="Helical" evidence="6">
    <location>
        <begin position="700"/>
        <end position="717"/>
    </location>
</feature>
<protein>
    <recommendedName>
        <fullName evidence="8">SUN domain-containing protein</fullName>
    </recommendedName>
</protein>
<sequence>MARCVYKTLCIFAALGCWAGCLAGSEVKITSTQPRAARFENLPSSLTCVSPQNNAFQEDSLGSSNAKSTGVTTLHDPRSKLIGEDILICELPWTHADAVDTQGAHRVYAVLGTVKVPHKDGSQNTPLIQQDVPLLPQDTEHPHSDTLLSFSEWKEQHLEQERQERARMKQREKSKSHARAEKSSDTAPANVGEAHLLTRVAEELGVATEAAQSAAAAATLMSNWSEPNVSTEDHADQSTDPAFASALSSSVEPTATKSASHSTTTSSVASSSTSSQSANAAWSGAKASADYVTALENTSEILGKLKHRWNYASLDCAAVLHQSNPSAKFPTAILSEKKDRYMLSPCPLPGRESQFVVVELCQQVRIDTLVLANLEFFSSMFKTFTARVSNDLQAPESDWRDLGTFRAKNVRGPQVFTLKSVSHTYYRFLRIDFLEHYGSEYYCPVSLLRVYGRNEREDADEADDVDPDNEAEIEEDVQDSDRNSEEDDWDIDTSCDIRVAKIRDRLQICPAHTISIWPCICLSRVPVYSDSSTAYSPDTSLNHSHTSSAQSRSSAASHIGNARDKNATQSFNSASSNSTSRSNSKPADAKPSEKGPQGGESIFKTITKRLAALEANTSLSMQYLQLSSQVLRDKLMDLDRTQNSRIAHLFDAWNATYTQQLDTQSSKFREALEQRDIALHQLHTQIQRLATDLGYEKRRGFAQLILLLILLVLLVVTRSSTTAQSFASWSNAKTHDDSKSSGMHTPRARYASPFQRVLSPLTRSPLASVMKNSESSNPEPYDERRLKSALTLSRTSLGRNQSDAVLWPRPSTPMENCRKVAPAVDYDVGIVWIAGNRLNQHATSYERF</sequence>
<dbReference type="PANTHER" id="PTHR12953">
    <property type="entry name" value="MEMBRANE PROTEIN CH1 RELATED"/>
    <property type="match status" value="1"/>
</dbReference>
<feature type="compositionally biased region" description="Basic and acidic residues" evidence="5">
    <location>
        <begin position="156"/>
        <end position="184"/>
    </location>
</feature>
<dbReference type="Proteomes" id="UP001214628">
    <property type="component" value="Chromosome 4"/>
</dbReference>
<evidence type="ECO:0000256" key="2">
    <source>
        <dbReference type="ARBA" id="ARBA00022692"/>
    </source>
</evidence>
<dbReference type="Gene3D" id="2.60.120.260">
    <property type="entry name" value="Galactose-binding domain-like"/>
    <property type="match status" value="1"/>
</dbReference>
<keyword evidence="10" id="KW-1185">Reference proteome</keyword>
<evidence type="ECO:0000313" key="10">
    <source>
        <dbReference type="Proteomes" id="UP001214628"/>
    </source>
</evidence>
<feature type="chain" id="PRO_5042252412" description="SUN domain-containing protein" evidence="7">
    <location>
        <begin position="24"/>
        <end position="848"/>
    </location>
</feature>
<organism evidence="9 10">
    <name type="scientific">Malassezia psittaci</name>
    <dbReference type="NCBI Taxonomy" id="1821823"/>
    <lineage>
        <taxon>Eukaryota</taxon>
        <taxon>Fungi</taxon>
        <taxon>Dikarya</taxon>
        <taxon>Basidiomycota</taxon>
        <taxon>Ustilaginomycotina</taxon>
        <taxon>Malasseziomycetes</taxon>
        <taxon>Malasseziales</taxon>
        <taxon>Malasseziaceae</taxon>
        <taxon>Malassezia</taxon>
    </lineage>
</organism>
<feature type="compositionally biased region" description="Polar residues" evidence="5">
    <location>
        <begin position="533"/>
        <end position="542"/>
    </location>
</feature>
<feature type="compositionally biased region" description="Low complexity" evidence="5">
    <location>
        <begin position="254"/>
        <end position="275"/>
    </location>
</feature>
<gene>
    <name evidence="9" type="ORF">MPSI1_002937</name>
</gene>
<dbReference type="GO" id="GO:0034975">
    <property type="term" value="P:protein folding in endoplasmic reticulum"/>
    <property type="evidence" value="ECO:0007669"/>
    <property type="project" value="TreeGrafter"/>
</dbReference>
<dbReference type="GO" id="GO:0012505">
    <property type="term" value="C:endomembrane system"/>
    <property type="evidence" value="ECO:0007669"/>
    <property type="project" value="UniProtKB-SubCell"/>
</dbReference>
<evidence type="ECO:0000256" key="1">
    <source>
        <dbReference type="ARBA" id="ARBA00004308"/>
    </source>
</evidence>
<reference evidence="9" key="1">
    <citation type="submission" date="2023-02" db="EMBL/GenBank/DDBJ databases">
        <title>Mating type loci evolution in Malassezia.</title>
        <authorList>
            <person name="Coelho M.A."/>
        </authorList>
    </citation>
    <scope>NUCLEOTIDE SEQUENCE</scope>
    <source>
        <strain evidence="9">CBS 14136</strain>
    </source>
</reference>
<feature type="signal peptide" evidence="7">
    <location>
        <begin position="1"/>
        <end position="23"/>
    </location>
</feature>
<evidence type="ECO:0000256" key="4">
    <source>
        <dbReference type="ARBA" id="ARBA00023136"/>
    </source>
</evidence>
<dbReference type="Pfam" id="PF07738">
    <property type="entry name" value="Sad1_UNC"/>
    <property type="match status" value="1"/>
</dbReference>
<name>A0AAF0F6W6_9BASI</name>